<reference evidence="1" key="1">
    <citation type="submission" date="2023-11" db="EMBL/GenBank/DDBJ databases">
        <title>Gracilibacillus pellucida a moderately halophilic bacterium isolated from saline soil in Xinjiang province.</title>
        <authorList>
            <person name="Zhang Z."/>
            <person name="Tan F."/>
            <person name="Wang Y."/>
            <person name="Xia M."/>
        </authorList>
    </citation>
    <scope>NUCLEOTIDE SEQUENCE</scope>
    <source>
        <strain evidence="1">S3-1-1</strain>
    </source>
</reference>
<sequence length="46" mass="5275">MDVDVVLTFIGLAVNMLIAFVNLTTAIVNFKKHKKKDRRSAKRRSE</sequence>
<protein>
    <submittedName>
        <fullName evidence="1">Uncharacterized protein</fullName>
    </submittedName>
</protein>
<dbReference type="EMBL" id="JAWZSR010000005">
    <property type="protein sequence ID" value="MDX8046427.1"/>
    <property type="molecule type" value="Genomic_DNA"/>
</dbReference>
<proteinExistence type="predicted"/>
<keyword evidence="2" id="KW-1185">Reference proteome</keyword>
<gene>
    <name evidence="1" type="ORF">SH601_10580</name>
</gene>
<organism evidence="1 2">
    <name type="scientific">Gracilibacillus pellucidus</name>
    <dbReference type="NCBI Taxonomy" id="3095368"/>
    <lineage>
        <taxon>Bacteria</taxon>
        <taxon>Bacillati</taxon>
        <taxon>Bacillota</taxon>
        <taxon>Bacilli</taxon>
        <taxon>Bacillales</taxon>
        <taxon>Bacillaceae</taxon>
        <taxon>Gracilibacillus</taxon>
    </lineage>
</organism>
<evidence type="ECO:0000313" key="1">
    <source>
        <dbReference type="EMBL" id="MDX8046427.1"/>
    </source>
</evidence>
<accession>A0ACC6M6G0</accession>
<name>A0ACC6M6G0_9BACI</name>
<dbReference type="Proteomes" id="UP001277972">
    <property type="component" value="Unassembled WGS sequence"/>
</dbReference>
<comment type="caution">
    <text evidence="1">The sequence shown here is derived from an EMBL/GenBank/DDBJ whole genome shotgun (WGS) entry which is preliminary data.</text>
</comment>
<evidence type="ECO:0000313" key="2">
    <source>
        <dbReference type="Proteomes" id="UP001277972"/>
    </source>
</evidence>